<dbReference type="CDD" id="cd05483">
    <property type="entry name" value="retropepsin_like_bacteria"/>
    <property type="match status" value="1"/>
</dbReference>
<reference evidence="2 3" key="1">
    <citation type="submission" date="2017-08" db="EMBL/GenBank/DDBJ databases">
        <title>Infants hospitalized years apart are colonized by the same room-sourced microbial strains.</title>
        <authorList>
            <person name="Brooks B."/>
            <person name="Olm M.R."/>
            <person name="Firek B.A."/>
            <person name="Baker R."/>
            <person name="Thomas B.C."/>
            <person name="Morowitz M.J."/>
            <person name="Banfield J.F."/>
        </authorList>
    </citation>
    <scope>NUCLEOTIDE SEQUENCE [LARGE SCALE GENOMIC DNA]</scope>
    <source>
        <strain evidence="2">S2_018_000_R2_101</strain>
    </source>
</reference>
<dbReference type="PROSITE" id="PS00141">
    <property type="entry name" value="ASP_PROTEASE"/>
    <property type="match status" value="1"/>
</dbReference>
<dbReference type="GO" id="GO:0004190">
    <property type="term" value="F:aspartic-type endopeptidase activity"/>
    <property type="evidence" value="ECO:0007669"/>
    <property type="project" value="InterPro"/>
</dbReference>
<accession>A0A2W5A2Z3</accession>
<keyword evidence="2" id="KW-0378">Hydrolase</keyword>
<gene>
    <name evidence="2" type="ORF">DI623_14400</name>
</gene>
<feature type="transmembrane region" description="Helical" evidence="1">
    <location>
        <begin position="6"/>
        <end position="25"/>
    </location>
</feature>
<keyword evidence="2" id="KW-0645">Protease</keyword>
<dbReference type="GO" id="GO:0006508">
    <property type="term" value="P:proteolysis"/>
    <property type="evidence" value="ECO:0007669"/>
    <property type="project" value="UniProtKB-KW"/>
</dbReference>
<evidence type="ECO:0000313" key="2">
    <source>
        <dbReference type="EMBL" id="PZO87612.1"/>
    </source>
</evidence>
<dbReference type="InterPro" id="IPR021109">
    <property type="entry name" value="Peptidase_aspartic_dom_sf"/>
</dbReference>
<dbReference type="AlphaFoldDB" id="A0A2W5A2Z3"/>
<keyword evidence="1" id="KW-0812">Transmembrane</keyword>
<dbReference type="Proteomes" id="UP000249066">
    <property type="component" value="Unassembled WGS sequence"/>
</dbReference>
<feature type="transmembrane region" description="Helical" evidence="1">
    <location>
        <begin position="37"/>
        <end position="56"/>
    </location>
</feature>
<comment type="caution">
    <text evidence="2">The sequence shown here is derived from an EMBL/GenBank/DDBJ whole genome shotgun (WGS) entry which is preliminary data.</text>
</comment>
<evidence type="ECO:0000256" key="1">
    <source>
        <dbReference type="SAM" id="Phobius"/>
    </source>
</evidence>
<dbReference type="Pfam" id="PF13975">
    <property type="entry name" value="gag-asp_proteas"/>
    <property type="match status" value="1"/>
</dbReference>
<proteinExistence type="predicted"/>
<organism evidence="2 3">
    <name type="scientific">Sphingomonas sanxanigenens</name>
    <dbReference type="NCBI Taxonomy" id="397260"/>
    <lineage>
        <taxon>Bacteria</taxon>
        <taxon>Pseudomonadati</taxon>
        <taxon>Pseudomonadota</taxon>
        <taxon>Alphaproteobacteria</taxon>
        <taxon>Sphingomonadales</taxon>
        <taxon>Sphingomonadaceae</taxon>
        <taxon>Sphingomonas</taxon>
    </lineage>
</organism>
<sequence>MSENDSIQLIWSVGALILVGSGLIARRLPIGQTFKLVAVWIAIFAGALLLVSYRGAITAAWRRIVGELVGGQTVGNALRIPMSDDGHFWVNASVNGVSQRFLIDSGATTTALSTALVRNAGVEIDTGAMPQLLSTANGEVQAQPGRVAAFTVGPIRSHDLRIVTAAAFGDTNVIGMNFLSTLKAWRVEGQTLVLEPWGG</sequence>
<dbReference type="InterPro" id="IPR001969">
    <property type="entry name" value="Aspartic_peptidase_AS"/>
</dbReference>
<protein>
    <submittedName>
        <fullName evidence="2">TIGR02281 family clan AA aspartic protease</fullName>
    </submittedName>
</protein>
<dbReference type="InterPro" id="IPR034122">
    <property type="entry name" value="Retropepsin-like_bacterial"/>
</dbReference>
<dbReference type="EMBL" id="QFNN01000123">
    <property type="protein sequence ID" value="PZO87612.1"/>
    <property type="molecule type" value="Genomic_DNA"/>
</dbReference>
<dbReference type="SUPFAM" id="SSF50630">
    <property type="entry name" value="Acid proteases"/>
    <property type="match status" value="1"/>
</dbReference>
<name>A0A2W5A2Z3_9SPHN</name>
<dbReference type="NCBIfam" id="TIGR02281">
    <property type="entry name" value="clan_AA_DTGA"/>
    <property type="match status" value="1"/>
</dbReference>
<evidence type="ECO:0000313" key="3">
    <source>
        <dbReference type="Proteomes" id="UP000249066"/>
    </source>
</evidence>
<dbReference type="Gene3D" id="2.40.70.10">
    <property type="entry name" value="Acid Proteases"/>
    <property type="match status" value="1"/>
</dbReference>
<keyword evidence="1" id="KW-1133">Transmembrane helix</keyword>
<dbReference type="InterPro" id="IPR011969">
    <property type="entry name" value="Clan_AA_Asp_peptidase_C"/>
</dbReference>
<keyword evidence="1" id="KW-0472">Membrane</keyword>